<organism evidence="1 2">
    <name type="scientific">Ensete ventricosum</name>
    <name type="common">Abyssinian banana</name>
    <name type="synonym">Musa ensete</name>
    <dbReference type="NCBI Taxonomy" id="4639"/>
    <lineage>
        <taxon>Eukaryota</taxon>
        <taxon>Viridiplantae</taxon>
        <taxon>Streptophyta</taxon>
        <taxon>Embryophyta</taxon>
        <taxon>Tracheophyta</taxon>
        <taxon>Spermatophyta</taxon>
        <taxon>Magnoliopsida</taxon>
        <taxon>Liliopsida</taxon>
        <taxon>Zingiberales</taxon>
        <taxon>Musaceae</taxon>
        <taxon>Ensete</taxon>
    </lineage>
</organism>
<evidence type="ECO:0000313" key="1">
    <source>
        <dbReference type="EMBL" id="RRT47660.1"/>
    </source>
</evidence>
<reference evidence="1 2" key="1">
    <citation type="journal article" date="2014" name="Agronomy (Basel)">
        <title>A Draft Genome Sequence for Ensete ventricosum, the Drought-Tolerant Tree Against Hunger.</title>
        <authorList>
            <person name="Harrison J."/>
            <person name="Moore K.A."/>
            <person name="Paszkiewicz K."/>
            <person name="Jones T."/>
            <person name="Grant M."/>
            <person name="Ambacheew D."/>
            <person name="Muzemil S."/>
            <person name="Studholme D.J."/>
        </authorList>
    </citation>
    <scope>NUCLEOTIDE SEQUENCE [LARGE SCALE GENOMIC DNA]</scope>
</reference>
<comment type="caution">
    <text evidence="1">The sequence shown here is derived from an EMBL/GenBank/DDBJ whole genome shotgun (WGS) entry which is preliminary data.</text>
</comment>
<accession>A0A426Y7G5</accession>
<evidence type="ECO:0000313" key="2">
    <source>
        <dbReference type="Proteomes" id="UP000287651"/>
    </source>
</evidence>
<sequence length="200" mass="21360">MDPPGCSVFGLLVGRSCDIDPPSSAKNVIELSGVKLRCRLDLFSSEFVSPPTSVGNETSCVGGLFLDGPRLGCRSVCPSGHLGNGRGDPVRPLRCPKFFLHFTCYRNGCFIPVRGKLVYTPNLIFVVPRDVAETYGGRAVTAAWGEGMARHATLIGMGPGSAIPGPPPRITNWLLTWSLGLTWLPPKCYRGCPSGVVSRA</sequence>
<dbReference type="EMBL" id="AMZH03014428">
    <property type="protein sequence ID" value="RRT47660.1"/>
    <property type="molecule type" value="Genomic_DNA"/>
</dbReference>
<gene>
    <name evidence="1" type="ORF">B296_00028311</name>
</gene>
<dbReference type="AlphaFoldDB" id="A0A426Y7G5"/>
<protein>
    <submittedName>
        <fullName evidence="1">Uncharacterized protein</fullName>
    </submittedName>
</protein>
<proteinExistence type="predicted"/>
<name>A0A426Y7G5_ENSVE</name>
<dbReference type="Proteomes" id="UP000287651">
    <property type="component" value="Unassembled WGS sequence"/>
</dbReference>